<evidence type="ECO:0000313" key="2">
    <source>
        <dbReference type="EMBL" id="MYL96492.1"/>
    </source>
</evidence>
<evidence type="ECO:0000313" key="3">
    <source>
        <dbReference type="Proteomes" id="UP000465810"/>
    </source>
</evidence>
<accession>A0A7X4GD94</accession>
<keyword evidence="1" id="KW-0812">Transmembrane</keyword>
<keyword evidence="1" id="KW-0472">Membrane</keyword>
<protein>
    <submittedName>
        <fullName evidence="2">Uncharacterized protein</fullName>
    </submittedName>
</protein>
<dbReference type="AlphaFoldDB" id="A0A7X4GD94"/>
<evidence type="ECO:0000256" key="1">
    <source>
        <dbReference type="SAM" id="Phobius"/>
    </source>
</evidence>
<feature type="transmembrane region" description="Helical" evidence="1">
    <location>
        <begin position="20"/>
        <end position="43"/>
    </location>
</feature>
<comment type="caution">
    <text evidence="2">The sequence shown here is derived from an EMBL/GenBank/DDBJ whole genome shotgun (WGS) entry which is preliminary data.</text>
</comment>
<dbReference type="Proteomes" id="UP000465810">
    <property type="component" value="Unassembled WGS sequence"/>
</dbReference>
<keyword evidence="1" id="KW-1133">Transmembrane helix</keyword>
<dbReference type="EMBL" id="WVTD01000001">
    <property type="protein sequence ID" value="MYL96492.1"/>
    <property type="molecule type" value="Genomic_DNA"/>
</dbReference>
<reference evidence="2 3" key="1">
    <citation type="submission" date="2019-12" db="EMBL/GenBank/DDBJ databases">
        <authorList>
            <person name="Feng G."/>
            <person name="Zhu H."/>
        </authorList>
    </citation>
    <scope>NUCLEOTIDE SEQUENCE [LARGE SCALE GENOMIC DNA]</scope>
    <source>
        <strain evidence="2 3">FGD1</strain>
    </source>
</reference>
<organism evidence="2 3">
    <name type="scientific">Novosphingobium silvae</name>
    <dbReference type="NCBI Taxonomy" id="2692619"/>
    <lineage>
        <taxon>Bacteria</taxon>
        <taxon>Pseudomonadati</taxon>
        <taxon>Pseudomonadota</taxon>
        <taxon>Alphaproteobacteria</taxon>
        <taxon>Sphingomonadales</taxon>
        <taxon>Sphingomonadaceae</taxon>
        <taxon>Novosphingobium</taxon>
    </lineage>
</organism>
<gene>
    <name evidence="2" type="ORF">GR702_01715</name>
</gene>
<sequence>MSRFIEPLNERTRILADFAQPVIVAMGTAGLTGGAMAAMGMLADTALRMRRARAL</sequence>
<proteinExistence type="predicted"/>
<dbReference type="RefSeq" id="WP_160984214.1">
    <property type="nucleotide sequence ID" value="NZ_WVTD01000001.1"/>
</dbReference>
<name>A0A7X4GD94_9SPHN</name>
<keyword evidence="3" id="KW-1185">Reference proteome</keyword>